<dbReference type="InterPro" id="IPR004274">
    <property type="entry name" value="FCP1_dom"/>
</dbReference>
<dbReference type="SUPFAM" id="SSF56784">
    <property type="entry name" value="HAD-like"/>
    <property type="match status" value="1"/>
</dbReference>
<dbReference type="InterPro" id="IPR036412">
    <property type="entry name" value="HAD-like_sf"/>
</dbReference>
<dbReference type="GO" id="GO:0015031">
    <property type="term" value="P:protein transport"/>
    <property type="evidence" value="ECO:0007669"/>
    <property type="project" value="UniProtKB-KW"/>
</dbReference>
<keyword evidence="1" id="KW-0653">Protein transport</keyword>
<comment type="function">
    <text evidence="1">Essential component of the TIM23 complex, a complex that mediates the translocation of transit peptide-containing proteins across the mitochondrial inner membrane.</text>
</comment>
<feature type="compositionally biased region" description="Basic and acidic residues" evidence="2">
    <location>
        <begin position="125"/>
        <end position="140"/>
    </location>
</feature>
<protein>
    <recommendedName>
        <fullName evidence="1">Mitochondrial import inner membrane translocase subunit TIM50</fullName>
    </recommendedName>
</protein>
<keyword evidence="5" id="KW-1185">Reference proteome</keyword>
<evidence type="ECO:0000313" key="4">
    <source>
        <dbReference type="EMBL" id="CEJ81284.1"/>
    </source>
</evidence>
<dbReference type="OrthoDB" id="1711508at2759"/>
<feature type="region of interest" description="Disordered" evidence="2">
    <location>
        <begin position="108"/>
        <end position="167"/>
    </location>
</feature>
<evidence type="ECO:0000256" key="1">
    <source>
        <dbReference type="RuleBase" id="RU365079"/>
    </source>
</evidence>
<keyword evidence="1" id="KW-0496">Mitochondrion</keyword>
<accession>A0A0A1T7G0</accession>
<dbReference type="HOGENOM" id="CLU_748387_0_0_1"/>
<proteinExistence type="inferred from homology"/>
<feature type="compositionally biased region" description="Polar residues" evidence="2">
    <location>
        <begin position="108"/>
        <end position="123"/>
    </location>
</feature>
<keyword evidence="1" id="KW-0811">Translocation</keyword>
<name>A0A0A1T7G0_9HYPO</name>
<dbReference type="AlphaFoldDB" id="A0A0A1T7G0"/>
<feature type="domain" description="FCP1 homology" evidence="3">
    <location>
        <begin position="170"/>
        <end position="340"/>
    </location>
</feature>
<evidence type="ECO:0000256" key="2">
    <source>
        <dbReference type="SAM" id="MobiDB-lite"/>
    </source>
</evidence>
<evidence type="ECO:0000259" key="3">
    <source>
        <dbReference type="PROSITE" id="PS50969"/>
    </source>
</evidence>
<sequence>MYPSLRRPITSSSSRCAAATRPYARNRPSIADYDPQKVWPPRLRSAQETHYRSPPWTKQKLPRDLIEKIDEQRRKIQGGMKKRVPGLELLPDIAPQNEIDKAKRALNMDTQNNKAVSNRAQHLQRQREETAKTSKGDNRPRQPPSAESGGVPEPTDQYLQQAYGPPRPIATPKKILVIMDLNGTLLYRPNKKQPFTFQERPHAKRFLRYCIDTFAVAIWSSARPINVHKMVERLLAPDLRTRCVVIWGRDKFGLSAEDYDGRTQCYKRLTKIWANPAVIESHPEIDYGMTWDQTNTILVDDSKEKARSEPFNLLQIPEFSGVMNEPTDVLPQVHDYLNTLCHQSDISRYVRESPFVLNTNYQIYPQQQQN</sequence>
<evidence type="ECO:0000313" key="5">
    <source>
        <dbReference type="Proteomes" id="UP000039046"/>
    </source>
</evidence>
<dbReference type="PANTHER" id="PTHR12210">
    <property type="entry name" value="DULLARD PROTEIN PHOSPHATASE"/>
    <property type="match status" value="1"/>
</dbReference>
<dbReference type="InterPro" id="IPR023214">
    <property type="entry name" value="HAD_sf"/>
</dbReference>
<dbReference type="Proteomes" id="UP000039046">
    <property type="component" value="Unassembled WGS sequence"/>
</dbReference>
<gene>
    <name evidence="4" type="ORF">VHEMI01422</name>
</gene>
<keyword evidence="1" id="KW-0809">Transit peptide</keyword>
<comment type="subcellular location">
    <subcellularLocation>
        <location evidence="1">Mitochondrion inner membrane</location>
        <topology evidence="1">Single-pass membrane protein</topology>
    </subcellularLocation>
</comment>
<dbReference type="PROSITE" id="PS50969">
    <property type="entry name" value="FCP1"/>
    <property type="match status" value="1"/>
</dbReference>
<comment type="subunit">
    <text evidence="1">Component of the TIM23 complex.</text>
</comment>
<dbReference type="InterPro" id="IPR050365">
    <property type="entry name" value="TIM50"/>
</dbReference>
<dbReference type="GO" id="GO:0005744">
    <property type="term" value="C:TIM23 mitochondrial import inner membrane translocase complex"/>
    <property type="evidence" value="ECO:0007669"/>
    <property type="project" value="UniProtKB-UniRule"/>
</dbReference>
<dbReference type="SMART" id="SM00577">
    <property type="entry name" value="CPDc"/>
    <property type="match status" value="1"/>
</dbReference>
<dbReference type="STRING" id="1531966.A0A0A1T7G0"/>
<comment type="similarity">
    <text evidence="1">Belongs to the TIM50 family.</text>
</comment>
<dbReference type="Gene3D" id="3.40.50.1000">
    <property type="entry name" value="HAD superfamily/HAD-like"/>
    <property type="match status" value="1"/>
</dbReference>
<dbReference type="Pfam" id="PF03031">
    <property type="entry name" value="NIF"/>
    <property type="match status" value="1"/>
</dbReference>
<feature type="region of interest" description="Disordered" evidence="2">
    <location>
        <begin position="1"/>
        <end position="39"/>
    </location>
</feature>
<keyword evidence="1" id="KW-0813">Transport</keyword>
<dbReference type="EMBL" id="CDHN01000001">
    <property type="protein sequence ID" value="CEJ81284.1"/>
    <property type="molecule type" value="Genomic_DNA"/>
</dbReference>
<reference evidence="4 5" key="1">
    <citation type="journal article" date="2015" name="Genome Announc.">
        <title>Draft Genome Sequence and Gene Annotation of the Entomopathogenic Fungus Verticillium hemipterigenum.</title>
        <authorList>
            <person name="Horn F."/>
            <person name="Habel A."/>
            <person name="Scharf D.H."/>
            <person name="Dworschak J."/>
            <person name="Brakhage A.A."/>
            <person name="Guthke R."/>
            <person name="Hertweck C."/>
            <person name="Linde J."/>
        </authorList>
    </citation>
    <scope>NUCLEOTIDE SEQUENCE [LARGE SCALE GENOMIC DNA]</scope>
</reference>
<organism evidence="4 5">
    <name type="scientific">[Torrubiella] hemipterigena</name>
    <dbReference type="NCBI Taxonomy" id="1531966"/>
    <lineage>
        <taxon>Eukaryota</taxon>
        <taxon>Fungi</taxon>
        <taxon>Dikarya</taxon>
        <taxon>Ascomycota</taxon>
        <taxon>Pezizomycotina</taxon>
        <taxon>Sordariomycetes</taxon>
        <taxon>Hypocreomycetidae</taxon>
        <taxon>Hypocreales</taxon>
        <taxon>Clavicipitaceae</taxon>
        <taxon>Clavicipitaceae incertae sedis</taxon>
        <taxon>'Torrubiella' clade</taxon>
    </lineage>
</organism>